<feature type="region of interest" description="Disordered" evidence="1">
    <location>
        <begin position="333"/>
        <end position="364"/>
    </location>
</feature>
<feature type="region of interest" description="Disordered" evidence="1">
    <location>
        <begin position="1070"/>
        <end position="1089"/>
    </location>
</feature>
<evidence type="ECO:0000313" key="2">
    <source>
        <dbReference type="EMBL" id="KAJ7617946.1"/>
    </source>
</evidence>
<proteinExistence type="predicted"/>
<gene>
    <name evidence="2" type="ORF">FB45DRAFT_1103261</name>
</gene>
<feature type="region of interest" description="Disordered" evidence="1">
    <location>
        <begin position="570"/>
        <end position="607"/>
    </location>
</feature>
<protein>
    <submittedName>
        <fullName evidence="2">Uncharacterized protein</fullName>
    </submittedName>
</protein>
<dbReference type="AlphaFoldDB" id="A0AAD7BDS1"/>
<organism evidence="2 3">
    <name type="scientific">Roridomyces roridus</name>
    <dbReference type="NCBI Taxonomy" id="1738132"/>
    <lineage>
        <taxon>Eukaryota</taxon>
        <taxon>Fungi</taxon>
        <taxon>Dikarya</taxon>
        <taxon>Basidiomycota</taxon>
        <taxon>Agaricomycotina</taxon>
        <taxon>Agaricomycetes</taxon>
        <taxon>Agaricomycetidae</taxon>
        <taxon>Agaricales</taxon>
        <taxon>Marasmiineae</taxon>
        <taxon>Mycenaceae</taxon>
        <taxon>Roridomyces</taxon>
    </lineage>
</organism>
<feature type="compositionally biased region" description="Polar residues" evidence="1">
    <location>
        <begin position="727"/>
        <end position="742"/>
    </location>
</feature>
<dbReference type="EMBL" id="JARKIF010000020">
    <property type="protein sequence ID" value="KAJ7617946.1"/>
    <property type="molecule type" value="Genomic_DNA"/>
</dbReference>
<feature type="region of interest" description="Disordered" evidence="1">
    <location>
        <begin position="709"/>
        <end position="758"/>
    </location>
</feature>
<sequence>MATGAIRPTYRLPPEPFKDLGPLPMLEEVFFSSGIHMTMAYLGPAWETVFTKAHTPNLRQVVLGEAGRTSIPISLSWGTLASYKASFHDSIMHFTNLSKAVNLVECDIDFTVRPLDLGDVSLPHLRRLVTTSASFLPHLIAPALLDLHVHGSRHVVTCHSLASSPTRLRIDVAHTPLPPPPTLAPSLLPLLLSAAFHPTALAAITAAPTPELLKRPPLSQIPKCRPGSMASVEPDCMHPPTSNSSPTTHCCSTNYSRDSHGLPARQRKSTTQWASAASGKLRAAMGSGGKAPAGPGWNPGRRGRRRNECSTLIDLSGRFKRFQMPENHGLVQMQGNYAKPSGSEDVPRGRDSVSETARPGEGAARQQAALAKRRRQVDGIITCHIARPDSEDVAHGSFLTATFFDKRHLVFMSDFKLTAHGEIILKTSIPECHVQVSGQAPVSLGKDKLPQGEQYRVKASALALDVHLPCKCRVARSDGSSGLFCEGCLGSRGLAVLFSETSIWPMKFRRVYLRSGPGLNLLSGPKEFAAKLGHKSQLGTQLLALMLDSTRLRLLFKIWPKMDAGTREIPNSTTEGTFLNESNKQSRPSLCGARNPARDARTDDPATSWGQRLRLRCSSPRSPSPLYPKKSRYALISPPCPGAIATTRLIAKHSLIWSNPAGVRFPGFAFSVYISAASVYQNRWPAIAGVGGGGIACGCHECEAREEGYGEPSTFRPDWELSPPQKLGTQPSAKGGPSSTMQALAKPRSPSAVGLGRGTQRIPPMPLYPNGTGTASLMAASCRHPCLPSPCRKVFVVPNTSLPSSPITSVARIFIPPNVGLDINGHLANARAFRRPTSPRVVGPQREADVPRRSYHSIRSEAHIRRQRAASFPQRLSAALRSLFPFPFACSPALSSCTTTMLRIVLAAAVTLSPRRSTPLSKRTDDLQVHRGLVVSYYSRADGSVALGVPNIRIRCPFDPQKRHALLPQDSGWISRHGESNPGSLVLAGAKLDEIAQMTRSKIGALQACRRRKSNPLSLVTILKHARWRGSRSRQDGRNVCRTPASAALEAIQFGATWTSVQNRTLMVETQSEAGNRTPAPWRNQIERA</sequence>
<accession>A0AAD7BDS1</accession>
<keyword evidence="3" id="KW-1185">Reference proteome</keyword>
<feature type="compositionally biased region" description="Polar residues" evidence="1">
    <location>
        <begin position="570"/>
        <end position="588"/>
    </location>
</feature>
<feature type="region of interest" description="Disordered" evidence="1">
    <location>
        <begin position="256"/>
        <end position="307"/>
    </location>
</feature>
<comment type="caution">
    <text evidence="2">The sequence shown here is derived from an EMBL/GenBank/DDBJ whole genome shotgun (WGS) entry which is preliminary data.</text>
</comment>
<evidence type="ECO:0000256" key="1">
    <source>
        <dbReference type="SAM" id="MobiDB-lite"/>
    </source>
</evidence>
<evidence type="ECO:0000313" key="3">
    <source>
        <dbReference type="Proteomes" id="UP001221142"/>
    </source>
</evidence>
<reference evidence="2" key="1">
    <citation type="submission" date="2023-03" db="EMBL/GenBank/DDBJ databases">
        <title>Massive genome expansion in bonnet fungi (Mycena s.s.) driven by repeated elements and novel gene families across ecological guilds.</title>
        <authorList>
            <consortium name="Lawrence Berkeley National Laboratory"/>
            <person name="Harder C.B."/>
            <person name="Miyauchi S."/>
            <person name="Viragh M."/>
            <person name="Kuo A."/>
            <person name="Thoen E."/>
            <person name="Andreopoulos B."/>
            <person name="Lu D."/>
            <person name="Skrede I."/>
            <person name="Drula E."/>
            <person name="Henrissat B."/>
            <person name="Morin E."/>
            <person name="Kohler A."/>
            <person name="Barry K."/>
            <person name="LaButti K."/>
            <person name="Morin E."/>
            <person name="Salamov A."/>
            <person name="Lipzen A."/>
            <person name="Mereny Z."/>
            <person name="Hegedus B."/>
            <person name="Baldrian P."/>
            <person name="Stursova M."/>
            <person name="Weitz H."/>
            <person name="Taylor A."/>
            <person name="Grigoriev I.V."/>
            <person name="Nagy L.G."/>
            <person name="Martin F."/>
            <person name="Kauserud H."/>
        </authorList>
    </citation>
    <scope>NUCLEOTIDE SEQUENCE</scope>
    <source>
        <strain evidence="2">9284</strain>
    </source>
</reference>
<dbReference type="Proteomes" id="UP001221142">
    <property type="component" value="Unassembled WGS sequence"/>
</dbReference>
<name>A0AAD7BDS1_9AGAR</name>